<comment type="caution">
    <text evidence="1">The sequence shown here is derived from an EMBL/GenBank/DDBJ whole genome shotgun (WGS) entry which is preliminary data.</text>
</comment>
<protein>
    <submittedName>
        <fullName evidence="1">E3 ubiquitin-protein ligase MBR1</fullName>
    </submittedName>
</protein>
<reference evidence="1 2" key="1">
    <citation type="journal article" date="2022" name="Plant J.">
        <title>Chromosome-level genome of Camellia lanceoleosa provides a valuable resource for understanding genome evolution and self-incompatibility.</title>
        <authorList>
            <person name="Gong W."/>
            <person name="Xiao S."/>
            <person name="Wang L."/>
            <person name="Liao Z."/>
            <person name="Chang Y."/>
            <person name="Mo W."/>
            <person name="Hu G."/>
            <person name="Li W."/>
            <person name="Zhao G."/>
            <person name="Zhu H."/>
            <person name="Hu X."/>
            <person name="Ji K."/>
            <person name="Xiang X."/>
            <person name="Song Q."/>
            <person name="Yuan D."/>
            <person name="Jin S."/>
            <person name="Zhang L."/>
        </authorList>
    </citation>
    <scope>NUCLEOTIDE SEQUENCE [LARGE SCALE GENOMIC DNA]</scope>
    <source>
        <strain evidence="1">SQ_2022a</strain>
    </source>
</reference>
<name>A0ACC0HR47_9ERIC</name>
<evidence type="ECO:0000313" key="2">
    <source>
        <dbReference type="Proteomes" id="UP001060215"/>
    </source>
</evidence>
<keyword evidence="2" id="KW-1185">Reference proteome</keyword>
<sequence length="732" mass="78826">MQGQRSGGSSFTETVDLNQGSVSNNTGMNQSTAWNSMLNPVESRSSNYMLSSAEGNFTCANTVGHSVRTFRSWDMGESSSSADVESQGIDDGLKIENGRSSLFGTCPGSDATVEERRVGPSNILIRESVSSGIGGNQGTSRPLITQSSSYSRIPLNINLNAGHVGSSGDNVQGLGPDACHNLYQLSGPDTEHILTANASSDNVETSYGNSGYLVDNDGGSASSLGSWGSSCKRKALEGTSGQSYPGGSSNCFQQSENFAQHGVPACYSASSSLSTSSPPMNSTSVSPPEQLNPRIGIGMHGVASDVFPPLSMTGNAESSSRNYGVRVSLGHHESGRFNLPSTGNAVRHSDLCSTNQSSRPRSFTGSFDLRPTTSEAPSSNNPANQSHLMHIPDFSVNMLPFPWNGALNSRSGGSSSSLMLPGDTGASLRDEANFESTPRNSMEHPMFAPATEMRNLLQDRNNWNLSTGNISTSASVPSSSRFDPSSSIRPFPTTWIPHHNPPAQNQQRLSEFAPWSLFPSVDSESGGQRGQFPPLRSGPSSEERMMSSGANNQGNHPPFPRSALLMEVPGDDVHGWHALAADIDGRQRLVSEIRQVLNAMRRGENLRAEDYMLFDPFVNGVVELHDRHRDMRLDVDNMSYEELLALEERIGNVNTGLSEETIMKSMQQRKYLSLLERNPSNLEPCCICQEAYVTGDDIGTLDCGHDFHTNCIKQWLAQKNLCPICKMTGLGT</sequence>
<organism evidence="1 2">
    <name type="scientific">Camellia lanceoleosa</name>
    <dbReference type="NCBI Taxonomy" id="1840588"/>
    <lineage>
        <taxon>Eukaryota</taxon>
        <taxon>Viridiplantae</taxon>
        <taxon>Streptophyta</taxon>
        <taxon>Embryophyta</taxon>
        <taxon>Tracheophyta</taxon>
        <taxon>Spermatophyta</taxon>
        <taxon>Magnoliopsida</taxon>
        <taxon>eudicotyledons</taxon>
        <taxon>Gunneridae</taxon>
        <taxon>Pentapetalae</taxon>
        <taxon>asterids</taxon>
        <taxon>Ericales</taxon>
        <taxon>Theaceae</taxon>
        <taxon>Camellia</taxon>
    </lineage>
</organism>
<gene>
    <name evidence="1" type="ORF">LOK49_LG05G01783</name>
</gene>
<accession>A0ACC0HR47</accession>
<dbReference type="EMBL" id="CM045761">
    <property type="protein sequence ID" value="KAI8015989.1"/>
    <property type="molecule type" value="Genomic_DNA"/>
</dbReference>
<proteinExistence type="predicted"/>
<evidence type="ECO:0000313" key="1">
    <source>
        <dbReference type="EMBL" id="KAI8015989.1"/>
    </source>
</evidence>
<dbReference type="Proteomes" id="UP001060215">
    <property type="component" value="Chromosome 4"/>
</dbReference>